<protein>
    <recommendedName>
        <fullName evidence="4">Leucine-rich repeat-containing N-terminal plant-type domain-containing protein</fullName>
    </recommendedName>
</protein>
<accession>A0AA88UHI0</accession>
<proteinExistence type="predicted"/>
<evidence type="ECO:0000313" key="6">
    <source>
        <dbReference type="Proteomes" id="UP001187471"/>
    </source>
</evidence>
<evidence type="ECO:0000256" key="3">
    <source>
        <dbReference type="ARBA" id="ARBA00022737"/>
    </source>
</evidence>
<feature type="non-terminal residue" evidence="5">
    <location>
        <position position="211"/>
    </location>
</feature>
<dbReference type="PANTHER" id="PTHR48060">
    <property type="entry name" value="DNA DAMAGE-REPAIR/TOLERATION PROTEIN DRT100"/>
    <property type="match status" value="1"/>
</dbReference>
<keyword evidence="2" id="KW-0732">Signal</keyword>
<dbReference type="InterPro" id="IPR053211">
    <property type="entry name" value="DNA_repair-toleration"/>
</dbReference>
<sequence>GAHHQSQPSAHFSHQLVLCNPGVTCSRRHNRVAALNVSYMGLVGTIPPDIENISFLASLDIRNNSFSANLPKEMAHLCRLKELNLHYNEFNGGLPTETIITTDQYALLTFGAHIINLDPRHILATNWSSATPVCDWARVTYIRRHNRVAALNLSYMGLVGTIPPDIRNISFLASLDIRNNIFSGNLPKEVDRLHLLKEMNLDYNEFSGALP</sequence>
<name>A0AA88UHI0_9ASTE</name>
<dbReference type="Gene3D" id="3.80.10.10">
    <property type="entry name" value="Ribonuclease Inhibitor"/>
    <property type="match status" value="2"/>
</dbReference>
<dbReference type="PANTHER" id="PTHR48060:SF21">
    <property type="entry name" value="L DOMAIN-LIKE PROTEIN"/>
    <property type="match status" value="1"/>
</dbReference>
<dbReference type="Pfam" id="PF08263">
    <property type="entry name" value="LRRNT_2"/>
    <property type="match status" value="1"/>
</dbReference>
<dbReference type="AlphaFoldDB" id="A0AA88UHI0"/>
<dbReference type="Proteomes" id="UP001187471">
    <property type="component" value="Unassembled WGS sequence"/>
</dbReference>
<dbReference type="Pfam" id="PF00560">
    <property type="entry name" value="LRR_1"/>
    <property type="match status" value="1"/>
</dbReference>
<evidence type="ECO:0000259" key="4">
    <source>
        <dbReference type="Pfam" id="PF08263"/>
    </source>
</evidence>
<dbReference type="InterPro" id="IPR001611">
    <property type="entry name" value="Leu-rich_rpt"/>
</dbReference>
<gene>
    <name evidence="5" type="ORF">RJ640_014017</name>
</gene>
<dbReference type="SUPFAM" id="SSF52047">
    <property type="entry name" value="RNI-like"/>
    <property type="match status" value="1"/>
</dbReference>
<feature type="domain" description="Leucine-rich repeat-containing N-terminal plant-type" evidence="4">
    <location>
        <begin position="102"/>
        <end position="140"/>
    </location>
</feature>
<organism evidence="5 6">
    <name type="scientific">Escallonia rubra</name>
    <dbReference type="NCBI Taxonomy" id="112253"/>
    <lineage>
        <taxon>Eukaryota</taxon>
        <taxon>Viridiplantae</taxon>
        <taxon>Streptophyta</taxon>
        <taxon>Embryophyta</taxon>
        <taxon>Tracheophyta</taxon>
        <taxon>Spermatophyta</taxon>
        <taxon>Magnoliopsida</taxon>
        <taxon>eudicotyledons</taxon>
        <taxon>Gunneridae</taxon>
        <taxon>Pentapetalae</taxon>
        <taxon>asterids</taxon>
        <taxon>campanulids</taxon>
        <taxon>Escalloniales</taxon>
        <taxon>Escalloniaceae</taxon>
        <taxon>Escallonia</taxon>
    </lineage>
</organism>
<dbReference type="InterPro" id="IPR032675">
    <property type="entry name" value="LRR_dom_sf"/>
</dbReference>
<comment type="caution">
    <text evidence="5">The sequence shown here is derived from an EMBL/GenBank/DDBJ whole genome shotgun (WGS) entry which is preliminary data.</text>
</comment>
<dbReference type="InterPro" id="IPR013210">
    <property type="entry name" value="LRR_N_plant-typ"/>
</dbReference>
<keyword evidence="6" id="KW-1185">Reference proteome</keyword>
<keyword evidence="3" id="KW-0677">Repeat</keyword>
<reference evidence="5" key="1">
    <citation type="submission" date="2022-12" db="EMBL/GenBank/DDBJ databases">
        <title>Draft genome assemblies for two species of Escallonia (Escalloniales).</title>
        <authorList>
            <person name="Chanderbali A."/>
            <person name="Dervinis C."/>
            <person name="Anghel I."/>
            <person name="Soltis D."/>
            <person name="Soltis P."/>
            <person name="Zapata F."/>
        </authorList>
    </citation>
    <scope>NUCLEOTIDE SEQUENCE</scope>
    <source>
        <strain evidence="5">UCBG92.1500</strain>
        <tissue evidence="5">Leaf</tissue>
    </source>
</reference>
<keyword evidence="1" id="KW-0433">Leucine-rich repeat</keyword>
<evidence type="ECO:0000313" key="5">
    <source>
        <dbReference type="EMBL" id="KAK2985154.1"/>
    </source>
</evidence>
<dbReference type="EMBL" id="JAVXUO010001188">
    <property type="protein sequence ID" value="KAK2985154.1"/>
    <property type="molecule type" value="Genomic_DNA"/>
</dbReference>
<evidence type="ECO:0000256" key="2">
    <source>
        <dbReference type="ARBA" id="ARBA00022729"/>
    </source>
</evidence>
<evidence type="ECO:0000256" key="1">
    <source>
        <dbReference type="ARBA" id="ARBA00022614"/>
    </source>
</evidence>
<feature type="non-terminal residue" evidence="5">
    <location>
        <position position="1"/>
    </location>
</feature>